<evidence type="ECO:0000313" key="2">
    <source>
        <dbReference type="EMBL" id="CAF0770242.1"/>
    </source>
</evidence>
<protein>
    <recommendedName>
        <fullName evidence="6">Transmembrane protein</fullName>
    </recommendedName>
</protein>
<organism evidence="2 4">
    <name type="scientific">Rotaria sordida</name>
    <dbReference type="NCBI Taxonomy" id="392033"/>
    <lineage>
        <taxon>Eukaryota</taxon>
        <taxon>Metazoa</taxon>
        <taxon>Spiralia</taxon>
        <taxon>Gnathifera</taxon>
        <taxon>Rotifera</taxon>
        <taxon>Eurotatoria</taxon>
        <taxon>Bdelloidea</taxon>
        <taxon>Philodinida</taxon>
        <taxon>Philodinidae</taxon>
        <taxon>Rotaria</taxon>
    </lineage>
</organism>
<dbReference type="Proteomes" id="UP000663854">
    <property type="component" value="Unassembled WGS sequence"/>
</dbReference>
<gene>
    <name evidence="3" type="ORF">JXQ802_LOCUS4509</name>
    <name evidence="2" type="ORF">PYM288_LOCUS3070</name>
</gene>
<sequence>MIFGILPCIFQFTMFLGLKLRNHNALFIYSTKLLTIVHFCTFIYFLYVTQTLTNNIRYDLEKDIFTNHTKLKYNMQIKIYKCCQLDRSSLDKTFSYFQQHYPNHCQKKNQDNNKACWPLFQLMSLLTKIIYWLTWFFLSILLIIAWIYYHRLGKLSEQSHIPSRKTLQQLYSEILLKNRPFKMFLRQNNNMQINTITNENIVKAST</sequence>
<keyword evidence="5" id="KW-1185">Reference proteome</keyword>
<evidence type="ECO:0000313" key="3">
    <source>
        <dbReference type="EMBL" id="CAF0806549.1"/>
    </source>
</evidence>
<keyword evidence="1" id="KW-0812">Transmembrane</keyword>
<dbReference type="AlphaFoldDB" id="A0A813QQD2"/>
<evidence type="ECO:0000256" key="1">
    <source>
        <dbReference type="SAM" id="Phobius"/>
    </source>
</evidence>
<dbReference type="EMBL" id="CAJNOH010000022">
    <property type="protein sequence ID" value="CAF0770242.1"/>
    <property type="molecule type" value="Genomic_DNA"/>
</dbReference>
<dbReference type="EMBL" id="CAJNOL010000064">
    <property type="protein sequence ID" value="CAF0806549.1"/>
    <property type="molecule type" value="Genomic_DNA"/>
</dbReference>
<comment type="caution">
    <text evidence="2">The sequence shown here is derived from an EMBL/GenBank/DDBJ whole genome shotgun (WGS) entry which is preliminary data.</text>
</comment>
<feature type="transmembrane region" description="Helical" evidence="1">
    <location>
        <begin position="129"/>
        <end position="149"/>
    </location>
</feature>
<name>A0A813QQD2_9BILA</name>
<evidence type="ECO:0008006" key="6">
    <source>
        <dbReference type="Google" id="ProtNLM"/>
    </source>
</evidence>
<evidence type="ECO:0000313" key="5">
    <source>
        <dbReference type="Proteomes" id="UP000663870"/>
    </source>
</evidence>
<dbReference type="Proteomes" id="UP000663870">
    <property type="component" value="Unassembled WGS sequence"/>
</dbReference>
<keyword evidence="1" id="KW-1133">Transmembrane helix</keyword>
<feature type="transmembrane region" description="Helical" evidence="1">
    <location>
        <begin position="26"/>
        <end position="47"/>
    </location>
</feature>
<keyword evidence="1" id="KW-0472">Membrane</keyword>
<evidence type="ECO:0000313" key="4">
    <source>
        <dbReference type="Proteomes" id="UP000663854"/>
    </source>
</evidence>
<accession>A0A813QQD2</accession>
<reference evidence="2" key="1">
    <citation type="submission" date="2021-02" db="EMBL/GenBank/DDBJ databases">
        <authorList>
            <person name="Nowell W R."/>
        </authorList>
    </citation>
    <scope>NUCLEOTIDE SEQUENCE</scope>
</reference>
<proteinExistence type="predicted"/>